<reference evidence="2" key="1">
    <citation type="submission" date="2019-09" db="EMBL/GenBank/DDBJ databases">
        <title>Distinct polysaccharide growth profiles of human intestinal Prevotella copri isolates.</title>
        <authorList>
            <person name="Fehlner-Peach H."/>
            <person name="Magnabosco C."/>
            <person name="Raghavan V."/>
            <person name="Scher J.U."/>
            <person name="Tett A."/>
            <person name="Cox L.M."/>
            <person name="Gottsegen C."/>
            <person name="Watters A."/>
            <person name="Wiltshire- Gordon J.D."/>
            <person name="Segata N."/>
            <person name="Bonneau R."/>
            <person name="Littman D.R."/>
        </authorList>
    </citation>
    <scope>NUCLEOTIDE SEQUENCE [LARGE SCALE GENOMIC DNA]</scope>
    <source>
        <strain evidence="2">iA624</strain>
    </source>
</reference>
<organism evidence="1 2">
    <name type="scientific">Segatella copri</name>
    <dbReference type="NCBI Taxonomy" id="165179"/>
    <lineage>
        <taxon>Bacteria</taxon>
        <taxon>Pseudomonadati</taxon>
        <taxon>Bacteroidota</taxon>
        <taxon>Bacteroidia</taxon>
        <taxon>Bacteroidales</taxon>
        <taxon>Prevotellaceae</taxon>
        <taxon>Segatella</taxon>
    </lineage>
</organism>
<name>A0AA90VDJ1_9BACT</name>
<dbReference type="Pfam" id="PF13289">
    <property type="entry name" value="SIR2_2"/>
    <property type="match status" value="1"/>
</dbReference>
<accession>A0AA90VDJ1</accession>
<protein>
    <recommendedName>
        <fullName evidence="3">SIR2-like domain-containing protein</fullName>
    </recommendedName>
</protein>
<comment type="caution">
    <text evidence="1">The sequence shown here is derived from an EMBL/GenBank/DDBJ whole genome shotgun (WGS) entry which is preliminary data.</text>
</comment>
<evidence type="ECO:0008006" key="3">
    <source>
        <dbReference type="Google" id="ProtNLM"/>
    </source>
</evidence>
<dbReference type="AlphaFoldDB" id="A0AA90VDJ1"/>
<evidence type="ECO:0000313" key="2">
    <source>
        <dbReference type="Proteomes" id="UP000405805"/>
    </source>
</evidence>
<dbReference type="Proteomes" id="UP000405805">
    <property type="component" value="Unassembled WGS sequence"/>
</dbReference>
<dbReference type="EMBL" id="VZBP01000064">
    <property type="protein sequence ID" value="MQO09183.1"/>
    <property type="molecule type" value="Genomic_DNA"/>
</dbReference>
<gene>
    <name evidence="1" type="ORF">F7D57_05475</name>
</gene>
<dbReference type="RefSeq" id="WP_153096680.1">
    <property type="nucleotide sequence ID" value="NZ_VZBP01000064.1"/>
</dbReference>
<sequence>MFVEDNNIYIGGTNVLPEWGKYPNDVKSLSEDELREKRSNVIERIQNMFRDYLELDNVSFLFGTGSSIHLGAASIQNIPFAVEDDILDGKDKDIANDFKVYIQKMQKNVTKELEEDKVITNSYGWKYAYDGEFYRNCDVKKRTVKGKEVEVVDEYGEIEVPLESLLNYLIANLYVAEAEQDNDKVARLSKLISAIKKAMFNLCDVHLRTTSGRDLERIKAKGYEDLFKKDKYIFHEKFLKSLLQRPLNLKRANIFTSNYDLAFEYAFDNIGVKYIDGFSGFHHRYFKPETFGYDIFYPGSTTSGKVQRIEKVVRYFKLHGSITWVKDHDLNASNVYGIKELPIDLIKEKSKDSSESFDYGDLMIYPSAVKKAYTLDLPYSELVRQFSGAISQPQSVLFAIGYSFCDEHFNDIIYQALSNPSFTLIIVNFQKSEKSQEIKRLRDLKDPRIIILEGNDFGDFLTFSTEMMPTFTDASSSDEVIKTLETLLNK</sequence>
<evidence type="ECO:0000313" key="1">
    <source>
        <dbReference type="EMBL" id="MQO09183.1"/>
    </source>
</evidence>
<proteinExistence type="predicted"/>